<feature type="region of interest" description="Disordered" evidence="1">
    <location>
        <begin position="1"/>
        <end position="30"/>
    </location>
</feature>
<dbReference type="AlphaFoldDB" id="A0A286GKF9"/>
<evidence type="ECO:0000313" key="2">
    <source>
        <dbReference type="EMBL" id="SOD95666.1"/>
    </source>
</evidence>
<proteinExistence type="predicted"/>
<gene>
    <name evidence="2" type="ORF">SAMN06272739_1290</name>
</gene>
<accession>A0A286GKF9</accession>
<evidence type="ECO:0000256" key="1">
    <source>
        <dbReference type="SAM" id="MobiDB-lite"/>
    </source>
</evidence>
<organism evidence="2 3">
    <name type="scientific">Blastococcus haudaquaticus</name>
    <dbReference type="NCBI Taxonomy" id="1938745"/>
    <lineage>
        <taxon>Bacteria</taxon>
        <taxon>Bacillati</taxon>
        <taxon>Actinomycetota</taxon>
        <taxon>Actinomycetes</taxon>
        <taxon>Geodermatophilales</taxon>
        <taxon>Geodermatophilaceae</taxon>
        <taxon>Blastococcus</taxon>
    </lineage>
</organism>
<protein>
    <submittedName>
        <fullName evidence="2">Uncharacterized protein</fullName>
    </submittedName>
</protein>
<evidence type="ECO:0000313" key="3">
    <source>
        <dbReference type="Proteomes" id="UP000219482"/>
    </source>
</evidence>
<reference evidence="3" key="1">
    <citation type="submission" date="2017-09" db="EMBL/GenBank/DDBJ databases">
        <authorList>
            <person name="Varghese N."/>
            <person name="Submissions S."/>
        </authorList>
    </citation>
    <scope>NUCLEOTIDE SEQUENCE [LARGE SCALE GENOMIC DNA]</scope>
    <source>
        <strain evidence="3">DSM 44270</strain>
    </source>
</reference>
<name>A0A286GKF9_9ACTN</name>
<sequence length="30" mass="3205">MHQPSWPSSEPGEVRLIAGAADPARSWTVA</sequence>
<keyword evidence="3" id="KW-1185">Reference proteome</keyword>
<dbReference type="Proteomes" id="UP000219482">
    <property type="component" value="Unassembled WGS sequence"/>
</dbReference>
<dbReference type="EMBL" id="OCNK01000001">
    <property type="protein sequence ID" value="SOD95666.1"/>
    <property type="molecule type" value="Genomic_DNA"/>
</dbReference>